<dbReference type="PIRSF" id="PIRSF004848">
    <property type="entry name" value="YBL036c_PLPDEIII"/>
    <property type="match status" value="1"/>
</dbReference>
<dbReference type="HAMAP" id="MF_02087">
    <property type="entry name" value="PLP_homeostasis"/>
    <property type="match status" value="1"/>
</dbReference>
<dbReference type="Proteomes" id="UP000316426">
    <property type="component" value="Chromosome"/>
</dbReference>
<dbReference type="SUPFAM" id="SSF51419">
    <property type="entry name" value="PLP-binding barrel"/>
    <property type="match status" value="1"/>
</dbReference>
<organism evidence="6 7">
    <name type="scientific">Botrimarina mediterranea</name>
    <dbReference type="NCBI Taxonomy" id="2528022"/>
    <lineage>
        <taxon>Bacteria</taxon>
        <taxon>Pseudomonadati</taxon>
        <taxon>Planctomycetota</taxon>
        <taxon>Planctomycetia</taxon>
        <taxon>Pirellulales</taxon>
        <taxon>Lacipirellulaceae</taxon>
        <taxon>Botrimarina</taxon>
    </lineage>
</organism>
<reference evidence="6 7" key="1">
    <citation type="submission" date="2019-02" db="EMBL/GenBank/DDBJ databases">
        <title>Deep-cultivation of Planctomycetes and their phenomic and genomic characterization uncovers novel biology.</title>
        <authorList>
            <person name="Wiegand S."/>
            <person name="Jogler M."/>
            <person name="Boedeker C."/>
            <person name="Pinto D."/>
            <person name="Vollmers J."/>
            <person name="Rivas-Marin E."/>
            <person name="Kohn T."/>
            <person name="Peeters S.H."/>
            <person name="Heuer A."/>
            <person name="Rast P."/>
            <person name="Oberbeckmann S."/>
            <person name="Bunk B."/>
            <person name="Jeske O."/>
            <person name="Meyerdierks A."/>
            <person name="Storesund J.E."/>
            <person name="Kallscheuer N."/>
            <person name="Luecker S."/>
            <person name="Lage O.M."/>
            <person name="Pohl T."/>
            <person name="Merkel B.J."/>
            <person name="Hornburger P."/>
            <person name="Mueller R.-W."/>
            <person name="Bruemmer F."/>
            <person name="Labrenz M."/>
            <person name="Spormann A.M."/>
            <person name="Op den Camp H."/>
            <person name="Overmann J."/>
            <person name="Amann R."/>
            <person name="Jetten M.S.M."/>
            <person name="Mascher T."/>
            <person name="Medema M.H."/>
            <person name="Devos D.P."/>
            <person name="Kaster A.-K."/>
            <person name="Ovreas L."/>
            <person name="Rohde M."/>
            <person name="Galperin M.Y."/>
            <person name="Jogler C."/>
        </authorList>
    </citation>
    <scope>NUCLEOTIDE SEQUENCE [LARGE SCALE GENOMIC DNA]</scope>
    <source>
        <strain evidence="6 7">Spa11</strain>
    </source>
</reference>
<accession>A0A518K9Y4</accession>
<sequence length="235" mass="25115">MLGSDLDAVVRGNVERVREQVAAACEAARRSVGDVTLVGVSKYVGPPETAALVRAGCTVLGESRPQLLWSKAEAPEVFGLPIQWRMIGHLQRNKVDRTVSVAAAIDSVDSLRLLKAVNDAAAAAGKTMAVLLEVNESGDAEKHGFAADDLPAMLGELGAYRNVQVEGLMTMAAREGDRDTARHNFAALRELRDRVATPNLPLRELSMGMSGDFHEAILEGSTMVRIGSALWEGVL</sequence>
<feature type="modified residue" description="N6-(pyridoxal phosphate)lysine" evidence="2 3">
    <location>
        <position position="42"/>
    </location>
</feature>
<protein>
    <recommendedName>
        <fullName evidence="2">Pyridoxal phosphate homeostasis protein</fullName>
        <shortName evidence="2">PLP homeostasis protein</shortName>
    </recommendedName>
</protein>
<gene>
    <name evidence="6" type="ORF">Spa11_28080</name>
</gene>
<comment type="function">
    <text evidence="2">Pyridoxal 5'-phosphate (PLP)-binding protein, which is involved in PLP homeostasis.</text>
</comment>
<feature type="domain" description="Alanine racemase N-terminal" evidence="5">
    <location>
        <begin position="103"/>
        <end position="231"/>
    </location>
</feature>
<dbReference type="PANTHER" id="PTHR10146">
    <property type="entry name" value="PROLINE SYNTHETASE CO-TRANSCRIBED BACTERIAL HOMOLOG PROTEIN"/>
    <property type="match status" value="1"/>
</dbReference>
<evidence type="ECO:0000256" key="1">
    <source>
        <dbReference type="ARBA" id="ARBA00022898"/>
    </source>
</evidence>
<proteinExistence type="inferred from homology"/>
<keyword evidence="1 2" id="KW-0663">Pyridoxal phosphate</keyword>
<dbReference type="KEGG" id="bmei:Spa11_28080"/>
<evidence type="ECO:0000313" key="7">
    <source>
        <dbReference type="Proteomes" id="UP000316426"/>
    </source>
</evidence>
<dbReference type="Gene3D" id="3.20.20.10">
    <property type="entry name" value="Alanine racemase"/>
    <property type="match status" value="1"/>
</dbReference>
<dbReference type="AlphaFoldDB" id="A0A518K9Y4"/>
<name>A0A518K9Y4_9BACT</name>
<dbReference type="CDD" id="cd00635">
    <property type="entry name" value="PLPDE_III_YBL036c_like"/>
    <property type="match status" value="1"/>
</dbReference>
<dbReference type="InterPro" id="IPR011078">
    <property type="entry name" value="PyrdxlP_homeostasis"/>
</dbReference>
<dbReference type="NCBIfam" id="TIGR00044">
    <property type="entry name" value="YggS family pyridoxal phosphate-dependent enzyme"/>
    <property type="match status" value="1"/>
</dbReference>
<evidence type="ECO:0000313" key="6">
    <source>
        <dbReference type="EMBL" id="QDV74602.1"/>
    </source>
</evidence>
<dbReference type="InterPro" id="IPR001608">
    <property type="entry name" value="Ala_racemase_N"/>
</dbReference>
<dbReference type="RefSeq" id="WP_145113147.1">
    <property type="nucleotide sequence ID" value="NZ_CP036349.1"/>
</dbReference>
<dbReference type="Pfam" id="PF01168">
    <property type="entry name" value="Ala_racemase_N"/>
    <property type="match status" value="1"/>
</dbReference>
<keyword evidence="7" id="KW-1185">Reference proteome</keyword>
<comment type="similarity">
    <text evidence="2 4">Belongs to the pyridoxal phosphate-binding protein YggS/PROSC family.</text>
</comment>
<dbReference type="PANTHER" id="PTHR10146:SF14">
    <property type="entry name" value="PYRIDOXAL PHOSPHATE HOMEOSTASIS PROTEIN"/>
    <property type="match status" value="1"/>
</dbReference>
<dbReference type="InterPro" id="IPR029066">
    <property type="entry name" value="PLP-binding_barrel"/>
</dbReference>
<evidence type="ECO:0000259" key="5">
    <source>
        <dbReference type="Pfam" id="PF01168"/>
    </source>
</evidence>
<comment type="cofactor">
    <cofactor evidence="3">
        <name>pyridoxal 5'-phosphate</name>
        <dbReference type="ChEBI" id="CHEBI:597326"/>
    </cofactor>
</comment>
<evidence type="ECO:0000256" key="4">
    <source>
        <dbReference type="RuleBase" id="RU004514"/>
    </source>
</evidence>
<dbReference type="GO" id="GO:0030170">
    <property type="term" value="F:pyridoxal phosphate binding"/>
    <property type="evidence" value="ECO:0007669"/>
    <property type="project" value="UniProtKB-UniRule"/>
</dbReference>
<evidence type="ECO:0000256" key="3">
    <source>
        <dbReference type="PIRSR" id="PIRSR004848-1"/>
    </source>
</evidence>
<evidence type="ECO:0000256" key="2">
    <source>
        <dbReference type="HAMAP-Rule" id="MF_02087"/>
    </source>
</evidence>
<dbReference type="EMBL" id="CP036349">
    <property type="protein sequence ID" value="QDV74602.1"/>
    <property type="molecule type" value="Genomic_DNA"/>
</dbReference>